<sequence length="87" mass="9260">MTPVADMVRLHVTADLPMRVEPLVFAGRVEVRFGNAFPAVLLVDHAALPRLMRGLTEGQAALEQADSPAAGRHVLVEEVSDDATGEG</sequence>
<dbReference type="EMBL" id="NSDM01000007">
    <property type="protein sequence ID" value="MDQ2586012.1"/>
    <property type="molecule type" value="Genomic_DNA"/>
</dbReference>
<evidence type="ECO:0000313" key="1">
    <source>
        <dbReference type="EMBL" id="MDQ2586012.1"/>
    </source>
</evidence>
<dbReference type="RefSeq" id="WP_306747212.1">
    <property type="nucleotide sequence ID" value="NZ_NSDM01000007.1"/>
</dbReference>
<gene>
    <name evidence="1" type="ORF">CKY47_18870</name>
</gene>
<accession>A0ABU0X1K6</accession>
<dbReference type="Proteomes" id="UP001225605">
    <property type="component" value="Unassembled WGS sequence"/>
</dbReference>
<evidence type="ECO:0000313" key="2">
    <source>
        <dbReference type="Proteomes" id="UP001225605"/>
    </source>
</evidence>
<protein>
    <submittedName>
        <fullName evidence="1">Uncharacterized protein</fullName>
    </submittedName>
</protein>
<organism evidence="1 2">
    <name type="scientific">Saccharothrix yanglingensis</name>
    <dbReference type="NCBI Taxonomy" id="659496"/>
    <lineage>
        <taxon>Bacteria</taxon>
        <taxon>Bacillati</taxon>
        <taxon>Actinomycetota</taxon>
        <taxon>Actinomycetes</taxon>
        <taxon>Pseudonocardiales</taxon>
        <taxon>Pseudonocardiaceae</taxon>
        <taxon>Saccharothrix</taxon>
    </lineage>
</organism>
<keyword evidence="2" id="KW-1185">Reference proteome</keyword>
<reference evidence="1 2" key="1">
    <citation type="submission" date="2017-06" db="EMBL/GenBank/DDBJ databases">
        <title>Cultured bacterium strain Saccharothrix yanglingensis Hhs.015.</title>
        <authorList>
            <person name="Xia Y."/>
        </authorList>
    </citation>
    <scope>NUCLEOTIDE SEQUENCE [LARGE SCALE GENOMIC DNA]</scope>
    <source>
        <strain evidence="1 2">Hhs.015</strain>
    </source>
</reference>
<comment type="caution">
    <text evidence="1">The sequence shown here is derived from an EMBL/GenBank/DDBJ whole genome shotgun (WGS) entry which is preliminary data.</text>
</comment>
<name>A0ABU0X1K6_9PSEU</name>
<proteinExistence type="predicted"/>